<evidence type="ECO:0008006" key="4">
    <source>
        <dbReference type="Google" id="ProtNLM"/>
    </source>
</evidence>
<feature type="compositionally biased region" description="Acidic residues" evidence="1">
    <location>
        <begin position="482"/>
        <end position="501"/>
    </location>
</feature>
<proteinExistence type="predicted"/>
<reference evidence="2 3" key="1">
    <citation type="submission" date="2019-04" db="EMBL/GenBank/DDBJ databases">
        <title>Fungal friends and foes A comparative genomics study of 23 Aspergillus species from section Flavi.</title>
        <authorList>
            <consortium name="DOE Joint Genome Institute"/>
            <person name="Kjaerbolling I."/>
            <person name="Vesth T.C."/>
            <person name="Frisvad J.C."/>
            <person name="Nybo J.L."/>
            <person name="Theobald S."/>
            <person name="Kildgaard S."/>
            <person name="Petersen T.I."/>
            <person name="Kuo A."/>
            <person name="Sato A."/>
            <person name="Lyhne E.K."/>
            <person name="Kogle M.E."/>
            <person name="Wiebenga A."/>
            <person name="Kun R.S."/>
            <person name="Lubbers R.J."/>
            <person name="Makela M.R."/>
            <person name="Barry K."/>
            <person name="Chovatia M."/>
            <person name="Clum A."/>
            <person name="Daum C."/>
            <person name="Haridas S."/>
            <person name="He G."/>
            <person name="LaButti K."/>
            <person name="Lipzen A."/>
            <person name="Mondo S."/>
            <person name="Pangilinan J."/>
            <person name="Riley R."/>
            <person name="Salamov A."/>
            <person name="Simmons B.A."/>
            <person name="Magnuson J.K."/>
            <person name="Henrissat B."/>
            <person name="Mortensen U.H."/>
            <person name="Larsen T.O."/>
            <person name="De vries R.P."/>
            <person name="Grigoriev I.V."/>
            <person name="Machida M."/>
            <person name="Baker S.E."/>
            <person name="Andersen M.R."/>
        </authorList>
    </citation>
    <scope>NUCLEOTIDE SEQUENCE [LARGE SCALE GENOMIC DNA]</scope>
    <source>
        <strain evidence="2 3">CBS 117635</strain>
    </source>
</reference>
<protein>
    <recommendedName>
        <fullName evidence="4">OTT1508-like deaminase</fullName>
    </recommendedName>
</protein>
<dbReference type="EMBL" id="ML732768">
    <property type="protein sequence ID" value="KAB8278358.1"/>
    <property type="molecule type" value="Genomic_DNA"/>
</dbReference>
<evidence type="ECO:0000256" key="1">
    <source>
        <dbReference type="SAM" id="MobiDB-lite"/>
    </source>
</evidence>
<accession>A0A5N6JI44</accession>
<dbReference type="PANTHER" id="PTHR42037:SF1">
    <property type="match status" value="1"/>
</dbReference>
<feature type="region of interest" description="Disordered" evidence="1">
    <location>
        <begin position="471"/>
        <end position="510"/>
    </location>
</feature>
<name>A0A5N6JI44_9EURO</name>
<dbReference type="AlphaFoldDB" id="A0A5N6JI44"/>
<dbReference type="PANTHER" id="PTHR42037">
    <property type="match status" value="1"/>
</dbReference>
<gene>
    <name evidence="2" type="ORF">BDV30DRAFT_233825</name>
</gene>
<sequence>MAISSIILSHEEKRIREFYCIVYLLSSLGLRRGDRIKRGDRIDRGISVEQKIISVAEYRRNVADALAYISAYDKTPARVTAVALGIEEGRLVVWIAANQEVKPKVENFLTSVLSRLDQIAHDPESECDDLVDFVLQFNWKGVKKYYEKFGSEWASYYEPLQSSGHSVLRELNHWVQETCPKPGKPEDMADLARKCYEERERNGGVFHMLNEATKQGIMSSKVSEQLCNPLYKIGKHITMCLNLINARMLLTEDFKHGAVVKPVRVPARHLDRTEWRFSFDSITTHIFRSESEKQTFYGHVDLFHDHEVISKNLQTWVKNPLRVHAEIQLINHFDTNDSPLLEKRNPYIGCSKPACYLCYKYIADHPRQWFPPPSHQKLYYSWCLPKPRGKENREEFLATTAEVLQRELREDIANKRGPRSEFDDSTAGVTSVPHTYAMKRGGYVNPQSTVDRTMEAGHAGISSRGVISVVGGVRAIGKPDHDDDDNDDDHEEEEEEEEEKEEGGGGVKLL</sequence>
<dbReference type="InterPro" id="IPR027796">
    <property type="entry name" value="OTT_1508_deam-like"/>
</dbReference>
<dbReference type="Pfam" id="PF14441">
    <property type="entry name" value="OTT_1508_deam"/>
    <property type="match status" value="1"/>
</dbReference>
<evidence type="ECO:0000313" key="3">
    <source>
        <dbReference type="Proteomes" id="UP000326289"/>
    </source>
</evidence>
<dbReference type="Proteomes" id="UP000326289">
    <property type="component" value="Unassembled WGS sequence"/>
</dbReference>
<keyword evidence="3" id="KW-1185">Reference proteome</keyword>
<evidence type="ECO:0000313" key="2">
    <source>
        <dbReference type="EMBL" id="KAB8278358.1"/>
    </source>
</evidence>
<organism evidence="2 3">
    <name type="scientific">Aspergillus minisclerotigenes</name>
    <dbReference type="NCBI Taxonomy" id="656917"/>
    <lineage>
        <taxon>Eukaryota</taxon>
        <taxon>Fungi</taxon>
        <taxon>Dikarya</taxon>
        <taxon>Ascomycota</taxon>
        <taxon>Pezizomycotina</taxon>
        <taxon>Eurotiomycetes</taxon>
        <taxon>Eurotiomycetidae</taxon>
        <taxon>Eurotiales</taxon>
        <taxon>Aspergillaceae</taxon>
        <taxon>Aspergillus</taxon>
        <taxon>Aspergillus subgen. Circumdati</taxon>
    </lineage>
</organism>